<dbReference type="InterPro" id="IPR003594">
    <property type="entry name" value="HATPase_dom"/>
</dbReference>
<dbReference type="PANTHER" id="PTHR45436:SF5">
    <property type="entry name" value="SENSOR HISTIDINE KINASE TRCS"/>
    <property type="match status" value="1"/>
</dbReference>
<dbReference type="Pfam" id="PF02518">
    <property type="entry name" value="HATPase_c"/>
    <property type="match status" value="1"/>
</dbReference>
<dbReference type="PANTHER" id="PTHR45436">
    <property type="entry name" value="SENSOR HISTIDINE KINASE YKOH"/>
    <property type="match status" value="1"/>
</dbReference>
<feature type="transmembrane region" description="Helical" evidence="11">
    <location>
        <begin position="166"/>
        <end position="186"/>
    </location>
</feature>
<evidence type="ECO:0000256" key="10">
    <source>
        <dbReference type="ARBA" id="ARBA00023136"/>
    </source>
</evidence>
<feature type="domain" description="HAMP" evidence="13">
    <location>
        <begin position="187"/>
        <end position="241"/>
    </location>
</feature>
<evidence type="ECO:0000313" key="14">
    <source>
        <dbReference type="EMBL" id="MBB6145145.1"/>
    </source>
</evidence>
<dbReference type="Pfam" id="PF00512">
    <property type="entry name" value="HisKA"/>
    <property type="match status" value="1"/>
</dbReference>
<dbReference type="GO" id="GO:0000155">
    <property type="term" value="F:phosphorelay sensor kinase activity"/>
    <property type="evidence" value="ECO:0007669"/>
    <property type="project" value="InterPro"/>
</dbReference>
<dbReference type="InterPro" id="IPR004358">
    <property type="entry name" value="Sig_transdc_His_kin-like_C"/>
</dbReference>
<dbReference type="FunFam" id="3.30.565.10:FF:000006">
    <property type="entry name" value="Sensor histidine kinase WalK"/>
    <property type="match status" value="1"/>
</dbReference>
<evidence type="ECO:0000256" key="2">
    <source>
        <dbReference type="ARBA" id="ARBA00004370"/>
    </source>
</evidence>
<comment type="caution">
    <text evidence="14">The sequence shown here is derived from an EMBL/GenBank/DDBJ whole genome shotgun (WGS) entry which is preliminary data.</text>
</comment>
<evidence type="ECO:0000256" key="6">
    <source>
        <dbReference type="ARBA" id="ARBA00022692"/>
    </source>
</evidence>
<evidence type="ECO:0000259" key="12">
    <source>
        <dbReference type="PROSITE" id="PS50109"/>
    </source>
</evidence>
<comment type="subcellular location">
    <subcellularLocation>
        <location evidence="2">Membrane</location>
    </subcellularLocation>
</comment>
<dbReference type="GO" id="GO:0005886">
    <property type="term" value="C:plasma membrane"/>
    <property type="evidence" value="ECO:0007669"/>
    <property type="project" value="TreeGrafter"/>
</dbReference>
<dbReference type="InterPro" id="IPR003661">
    <property type="entry name" value="HisK_dim/P_dom"/>
</dbReference>
<dbReference type="InterPro" id="IPR036890">
    <property type="entry name" value="HATPase_C_sf"/>
</dbReference>
<dbReference type="PROSITE" id="PS50109">
    <property type="entry name" value="HIS_KIN"/>
    <property type="match status" value="1"/>
</dbReference>
<sequence length="479" mass="52461">MKNWSLSRRLIATVLLVETLLALCTTGMALFYERHQHMRTFDVMLRGRADSLLGAVQDAEDEADNIMLAPKAIDLQSDDLYQVREPSGRILGQSPQWSNQLAGQFREGSHGHNFQFHDHAYRGMVLRGIRQIDQEDGKPGISRPVIIDYATPLAPVWKAVANAAKFLLLSNSCLLIVTGVAIFILLRRGMAPLQLLAAEASAISPASWEFRAPPGALAVKELAVLALALESAMRRLGSSIDQQRTFVNDAAHELKTAVTIIKSSLQLLDSRPRSLEEYRRGLESCLNDCGRLEELVQKLLTLARLEQTAGQPSSRSQTDLSESAREIVSQLDSFATLRSIALQLDLRGKLLVPLPHEECETLIFNLVLNALQHTPSGGKVTLSAAEEDGEVRMAIEDTGEGIDAADLPFVFNRFYRGDRSRARTTGGTGLGLAICKAIVDAYGGRIELLSETGKGTRAQVALPAVSDAVRLQTVFSKER</sequence>
<comment type="catalytic activity">
    <reaction evidence="1">
        <text>ATP + protein L-histidine = ADP + protein N-phospho-L-histidine.</text>
        <dbReference type="EC" id="2.7.13.3"/>
    </reaction>
</comment>
<evidence type="ECO:0000256" key="5">
    <source>
        <dbReference type="ARBA" id="ARBA00022679"/>
    </source>
</evidence>
<dbReference type="PROSITE" id="PS50885">
    <property type="entry name" value="HAMP"/>
    <property type="match status" value="1"/>
</dbReference>
<proteinExistence type="predicted"/>
<dbReference type="InterPro" id="IPR005467">
    <property type="entry name" value="His_kinase_dom"/>
</dbReference>
<dbReference type="RefSeq" id="WP_050061728.1">
    <property type="nucleotide sequence ID" value="NZ_JACHEK010000006.1"/>
</dbReference>
<dbReference type="CDD" id="cd00082">
    <property type="entry name" value="HisKA"/>
    <property type="match status" value="1"/>
</dbReference>
<protein>
    <recommendedName>
        <fullName evidence="3">histidine kinase</fullName>
        <ecNumber evidence="3">2.7.13.3</ecNumber>
    </recommendedName>
</protein>
<dbReference type="Gene3D" id="1.10.287.130">
    <property type="match status" value="1"/>
</dbReference>
<name>A0A841JX58_9BACT</name>
<evidence type="ECO:0000256" key="7">
    <source>
        <dbReference type="ARBA" id="ARBA00022777"/>
    </source>
</evidence>
<organism evidence="14 15">
    <name type="scientific">Silvibacterium bohemicum</name>
    <dbReference type="NCBI Taxonomy" id="1577686"/>
    <lineage>
        <taxon>Bacteria</taxon>
        <taxon>Pseudomonadati</taxon>
        <taxon>Acidobacteriota</taxon>
        <taxon>Terriglobia</taxon>
        <taxon>Terriglobales</taxon>
        <taxon>Acidobacteriaceae</taxon>
        <taxon>Silvibacterium</taxon>
    </lineage>
</organism>
<dbReference type="Gene3D" id="3.30.565.10">
    <property type="entry name" value="Histidine kinase-like ATPase, C-terminal domain"/>
    <property type="match status" value="1"/>
</dbReference>
<dbReference type="EMBL" id="JACHEK010000006">
    <property type="protein sequence ID" value="MBB6145145.1"/>
    <property type="molecule type" value="Genomic_DNA"/>
</dbReference>
<evidence type="ECO:0000256" key="9">
    <source>
        <dbReference type="ARBA" id="ARBA00023012"/>
    </source>
</evidence>
<dbReference type="AlphaFoldDB" id="A0A841JX58"/>
<reference evidence="14 15" key="1">
    <citation type="submission" date="2020-08" db="EMBL/GenBank/DDBJ databases">
        <title>Genomic Encyclopedia of Type Strains, Phase IV (KMG-IV): sequencing the most valuable type-strain genomes for metagenomic binning, comparative biology and taxonomic classification.</title>
        <authorList>
            <person name="Goeker M."/>
        </authorList>
    </citation>
    <scope>NUCLEOTIDE SEQUENCE [LARGE SCALE GENOMIC DNA]</scope>
    <source>
        <strain evidence="14 15">DSM 103733</strain>
    </source>
</reference>
<dbReference type="InterPro" id="IPR003660">
    <property type="entry name" value="HAMP_dom"/>
</dbReference>
<evidence type="ECO:0000256" key="1">
    <source>
        <dbReference type="ARBA" id="ARBA00000085"/>
    </source>
</evidence>
<dbReference type="PRINTS" id="PR00344">
    <property type="entry name" value="BCTRLSENSOR"/>
</dbReference>
<keyword evidence="6 11" id="KW-0812">Transmembrane</keyword>
<evidence type="ECO:0000313" key="15">
    <source>
        <dbReference type="Proteomes" id="UP000538666"/>
    </source>
</evidence>
<keyword evidence="15" id="KW-1185">Reference proteome</keyword>
<dbReference type="SUPFAM" id="SSF47384">
    <property type="entry name" value="Homodimeric domain of signal transducing histidine kinase"/>
    <property type="match status" value="1"/>
</dbReference>
<keyword evidence="7 14" id="KW-0418">Kinase</keyword>
<gene>
    <name evidence="14" type="ORF">HNQ77_003103</name>
</gene>
<keyword evidence="10 11" id="KW-0472">Membrane</keyword>
<keyword evidence="4" id="KW-0597">Phosphoprotein</keyword>
<dbReference type="Proteomes" id="UP000538666">
    <property type="component" value="Unassembled WGS sequence"/>
</dbReference>
<evidence type="ECO:0000256" key="3">
    <source>
        <dbReference type="ARBA" id="ARBA00012438"/>
    </source>
</evidence>
<dbReference type="InterPro" id="IPR050428">
    <property type="entry name" value="TCS_sensor_his_kinase"/>
</dbReference>
<keyword evidence="8 11" id="KW-1133">Transmembrane helix</keyword>
<keyword evidence="5" id="KW-0808">Transferase</keyword>
<evidence type="ECO:0000256" key="8">
    <source>
        <dbReference type="ARBA" id="ARBA00022989"/>
    </source>
</evidence>
<dbReference type="EC" id="2.7.13.3" evidence="3"/>
<dbReference type="SMART" id="SM00387">
    <property type="entry name" value="HATPase_c"/>
    <property type="match status" value="1"/>
</dbReference>
<evidence type="ECO:0000256" key="11">
    <source>
        <dbReference type="SAM" id="Phobius"/>
    </source>
</evidence>
<evidence type="ECO:0000259" key="13">
    <source>
        <dbReference type="PROSITE" id="PS50885"/>
    </source>
</evidence>
<keyword evidence="9" id="KW-0902">Two-component regulatory system</keyword>
<dbReference type="InterPro" id="IPR036097">
    <property type="entry name" value="HisK_dim/P_sf"/>
</dbReference>
<dbReference type="SMART" id="SM00388">
    <property type="entry name" value="HisKA"/>
    <property type="match status" value="1"/>
</dbReference>
<dbReference type="SUPFAM" id="SSF55874">
    <property type="entry name" value="ATPase domain of HSP90 chaperone/DNA topoisomerase II/histidine kinase"/>
    <property type="match status" value="1"/>
</dbReference>
<dbReference type="OrthoDB" id="9813151at2"/>
<evidence type="ECO:0000256" key="4">
    <source>
        <dbReference type="ARBA" id="ARBA00022553"/>
    </source>
</evidence>
<feature type="domain" description="Histidine kinase" evidence="12">
    <location>
        <begin position="249"/>
        <end position="466"/>
    </location>
</feature>
<accession>A0A841JX58</accession>